<feature type="chain" id="PRO_5046210582" evidence="2">
    <location>
        <begin position="23"/>
        <end position="138"/>
    </location>
</feature>
<feature type="signal peptide" evidence="2">
    <location>
        <begin position="1"/>
        <end position="22"/>
    </location>
</feature>
<dbReference type="Proteomes" id="UP000831113">
    <property type="component" value="Chromosome"/>
</dbReference>
<feature type="compositionally biased region" description="Polar residues" evidence="1">
    <location>
        <begin position="24"/>
        <end position="49"/>
    </location>
</feature>
<dbReference type="EMBL" id="CP094669">
    <property type="protein sequence ID" value="UOG75721.1"/>
    <property type="molecule type" value="Genomic_DNA"/>
</dbReference>
<sequence>MKTKSLFVAATLFFGTVATTQAQISPTAPQRGGSMNQTTVPAAPQTNPGTIDQRTPTTTNPTQMGTGTIDQRTSPPMTAPAQMGTGTVAQPPLQRSTTIEQQSVEQRTGTTTQPANSGTMRRETSTKKRTTETTTPRP</sequence>
<evidence type="ECO:0000256" key="1">
    <source>
        <dbReference type="SAM" id="MobiDB-lite"/>
    </source>
</evidence>
<organism evidence="3 4">
    <name type="scientific">Hymenobacter tibetensis</name>
    <dbReference type="NCBI Taxonomy" id="497967"/>
    <lineage>
        <taxon>Bacteria</taxon>
        <taxon>Pseudomonadati</taxon>
        <taxon>Bacteroidota</taxon>
        <taxon>Cytophagia</taxon>
        <taxon>Cytophagales</taxon>
        <taxon>Hymenobacteraceae</taxon>
        <taxon>Hymenobacter</taxon>
    </lineage>
</organism>
<name>A0ABY4D066_9BACT</name>
<reference evidence="3 4" key="1">
    <citation type="submission" date="2022-03" db="EMBL/GenBank/DDBJ databases">
        <title>Hymenobactersp. isolated from the air.</title>
        <authorList>
            <person name="Won M."/>
            <person name="Kwon S.-W."/>
        </authorList>
    </citation>
    <scope>NUCLEOTIDE SEQUENCE [LARGE SCALE GENOMIC DNA]</scope>
    <source>
        <strain evidence="3 4">KACC 21982</strain>
    </source>
</reference>
<evidence type="ECO:0000313" key="3">
    <source>
        <dbReference type="EMBL" id="UOG75721.1"/>
    </source>
</evidence>
<evidence type="ECO:0000256" key="2">
    <source>
        <dbReference type="SAM" id="SignalP"/>
    </source>
</evidence>
<keyword evidence="4" id="KW-1185">Reference proteome</keyword>
<feature type="region of interest" description="Disordered" evidence="1">
    <location>
        <begin position="24"/>
        <end position="138"/>
    </location>
</feature>
<feature type="compositionally biased region" description="Low complexity" evidence="1">
    <location>
        <begin position="50"/>
        <end position="69"/>
    </location>
</feature>
<feature type="compositionally biased region" description="Basic and acidic residues" evidence="1">
    <location>
        <begin position="120"/>
        <end position="131"/>
    </location>
</feature>
<keyword evidence="2" id="KW-0732">Signal</keyword>
<proteinExistence type="predicted"/>
<evidence type="ECO:0000313" key="4">
    <source>
        <dbReference type="Proteomes" id="UP000831113"/>
    </source>
</evidence>
<feature type="compositionally biased region" description="Polar residues" evidence="1">
    <location>
        <begin position="84"/>
        <end position="118"/>
    </location>
</feature>
<accession>A0ABY4D066</accession>
<protein>
    <submittedName>
        <fullName evidence="3">Uncharacterized protein</fullName>
    </submittedName>
</protein>
<gene>
    <name evidence="3" type="ORF">MTX78_03790</name>
</gene>
<dbReference type="RefSeq" id="WP_243800050.1">
    <property type="nucleotide sequence ID" value="NZ_CP094669.1"/>
</dbReference>